<dbReference type="Proteomes" id="UP000663828">
    <property type="component" value="Unassembled WGS sequence"/>
</dbReference>
<dbReference type="AlphaFoldDB" id="A0A815F8W4"/>
<keyword evidence="2" id="KW-1185">Reference proteome</keyword>
<protein>
    <submittedName>
        <fullName evidence="1">Uncharacterized protein</fullName>
    </submittedName>
</protein>
<evidence type="ECO:0000313" key="2">
    <source>
        <dbReference type="Proteomes" id="UP000663828"/>
    </source>
</evidence>
<gene>
    <name evidence="1" type="ORF">XAT740_LOCUS30024</name>
</gene>
<dbReference type="EMBL" id="CAJNOR010002649">
    <property type="protein sequence ID" value="CAF1323147.1"/>
    <property type="molecule type" value="Genomic_DNA"/>
</dbReference>
<name>A0A815F8W4_ADIRI</name>
<comment type="caution">
    <text evidence="1">The sequence shown here is derived from an EMBL/GenBank/DDBJ whole genome shotgun (WGS) entry which is preliminary data.</text>
</comment>
<accession>A0A815F8W4</accession>
<organism evidence="1 2">
    <name type="scientific">Adineta ricciae</name>
    <name type="common">Rotifer</name>
    <dbReference type="NCBI Taxonomy" id="249248"/>
    <lineage>
        <taxon>Eukaryota</taxon>
        <taxon>Metazoa</taxon>
        <taxon>Spiralia</taxon>
        <taxon>Gnathifera</taxon>
        <taxon>Rotifera</taxon>
        <taxon>Eurotatoria</taxon>
        <taxon>Bdelloidea</taxon>
        <taxon>Adinetida</taxon>
        <taxon>Adinetidae</taxon>
        <taxon>Adineta</taxon>
    </lineage>
</organism>
<evidence type="ECO:0000313" key="1">
    <source>
        <dbReference type="EMBL" id="CAF1323147.1"/>
    </source>
</evidence>
<proteinExistence type="predicted"/>
<reference evidence="1" key="1">
    <citation type="submission" date="2021-02" db="EMBL/GenBank/DDBJ databases">
        <authorList>
            <person name="Nowell W R."/>
        </authorList>
    </citation>
    <scope>NUCLEOTIDE SEQUENCE</scope>
</reference>
<sequence length="397" mass="45378">MATFKNPLETFITNGCTTILTRELDSLTHLKQIRECLHRLFSTDLPDSYRIVYYDQNTSMFADLEDQLQQGLSPFPVSESANVEDRANVLHKVHLYITRDSINNPAIPCQLKVGIDGSSLNSEIYIESHKNLGMNFSKALVPYVHTDLSETKYVTQDSDALDLRKCTSKTNLKSISTTKSSPSDRLFFSLDVKPIQKNVYRTDQFRVDPSRSQGQISRVQGIKDESQKMLRVLPRVRIPLKYQNADVTLSVYVVSEVLENNVCVWYKHAHKGFLPINYTEDSERINPIEFRLNDCHFSSDGDVELNLPLITKWDKLSKGPLKVHELSSNEANRLHSATNDPYSPRLLCVLRQGDKTLWNTFCLSDFIRCRNPAKRAYSKLAADQLKSPVIKRLKSDD</sequence>